<keyword evidence="1" id="KW-1133">Transmembrane helix</keyword>
<dbReference type="OrthoDB" id="2967072at2"/>
<evidence type="ECO:0000256" key="1">
    <source>
        <dbReference type="SAM" id="Phobius"/>
    </source>
</evidence>
<organism evidence="2 3">
    <name type="scientific">Tenuibacillus multivorans</name>
    <dbReference type="NCBI Taxonomy" id="237069"/>
    <lineage>
        <taxon>Bacteria</taxon>
        <taxon>Bacillati</taxon>
        <taxon>Bacillota</taxon>
        <taxon>Bacilli</taxon>
        <taxon>Bacillales</taxon>
        <taxon>Bacillaceae</taxon>
        <taxon>Tenuibacillus</taxon>
    </lineage>
</organism>
<keyword evidence="1" id="KW-0812">Transmembrane</keyword>
<dbReference type="EMBL" id="FNIG01000002">
    <property type="protein sequence ID" value="SDN08737.1"/>
    <property type="molecule type" value="Genomic_DNA"/>
</dbReference>
<proteinExistence type="predicted"/>
<dbReference type="RefSeq" id="WP_093855893.1">
    <property type="nucleotide sequence ID" value="NZ_BJVZ01000027.1"/>
</dbReference>
<sequence>MFWKYTLFELKFMLYNRKPLIIGIGLIMFFIFYFVHLSQTTPETIKQQKTQEVDIYNSTLDQMDYQQKDNEKAEQVYQSLLDQLSMVRYQGFYYGENQHDDYIETGLKVNEERLNVHELGNEGVPEYLIFPKEEILKENEYLTYLQEHNLPVEENSYQANQYLETAVNTLSGLLFAFILLLSGNEILVYENRHPSVMRGLPISFLKKSISKISVHFTYIIVSLVLGIVLSGWYAAHKLGAGNFKSPIVIYQNGGYEAISTTHYLLLIVLGFALITIWILALSVLMNLLFQNAFANLVVGLSIFLIPSLMMAIDVNTAIFHPFALIDIASVLSGSLAVELQNPAIDYGYAITWLIVLIIVTMLIVIAKIKLEFYDVKAIFRSIFHQKSMKKE</sequence>
<evidence type="ECO:0008006" key="4">
    <source>
        <dbReference type="Google" id="ProtNLM"/>
    </source>
</evidence>
<keyword evidence="3" id="KW-1185">Reference proteome</keyword>
<accession>A0A1G9YI39</accession>
<feature type="transmembrane region" description="Helical" evidence="1">
    <location>
        <begin position="263"/>
        <end position="285"/>
    </location>
</feature>
<evidence type="ECO:0000313" key="3">
    <source>
        <dbReference type="Proteomes" id="UP000199334"/>
    </source>
</evidence>
<dbReference type="Proteomes" id="UP000199334">
    <property type="component" value="Unassembled WGS sequence"/>
</dbReference>
<dbReference type="STRING" id="237069.SAMN05216498_1414"/>
<dbReference type="AlphaFoldDB" id="A0A1G9YI39"/>
<feature type="transmembrane region" description="Helical" evidence="1">
    <location>
        <begin position="216"/>
        <end position="235"/>
    </location>
</feature>
<feature type="transmembrane region" description="Helical" evidence="1">
    <location>
        <begin position="292"/>
        <end position="312"/>
    </location>
</feature>
<protein>
    <recommendedName>
        <fullName evidence="4">ABC-2 family transporter protein</fullName>
    </recommendedName>
</protein>
<keyword evidence="1" id="KW-0472">Membrane</keyword>
<gene>
    <name evidence="2" type="ORF">SAMN05216498_1414</name>
</gene>
<evidence type="ECO:0000313" key="2">
    <source>
        <dbReference type="EMBL" id="SDN08737.1"/>
    </source>
</evidence>
<name>A0A1G9YI39_9BACI</name>
<reference evidence="2 3" key="1">
    <citation type="submission" date="2016-10" db="EMBL/GenBank/DDBJ databases">
        <authorList>
            <person name="de Groot N.N."/>
        </authorList>
    </citation>
    <scope>NUCLEOTIDE SEQUENCE [LARGE SCALE GENOMIC DNA]</scope>
    <source>
        <strain evidence="2 3">CGMCC 1.3442</strain>
    </source>
</reference>
<feature type="transmembrane region" description="Helical" evidence="1">
    <location>
        <begin position="20"/>
        <end position="38"/>
    </location>
</feature>
<feature type="transmembrane region" description="Helical" evidence="1">
    <location>
        <begin position="346"/>
        <end position="366"/>
    </location>
</feature>